<keyword evidence="3" id="KW-1185">Reference proteome</keyword>
<keyword evidence="1" id="KW-0812">Transmembrane</keyword>
<protein>
    <recommendedName>
        <fullName evidence="4">F0F1-ATPase subunit</fullName>
    </recommendedName>
</protein>
<feature type="transmembrane region" description="Helical" evidence="1">
    <location>
        <begin position="40"/>
        <end position="61"/>
    </location>
</feature>
<dbReference type="InterPro" id="IPR032820">
    <property type="entry name" value="ATPase_put"/>
</dbReference>
<dbReference type="RefSeq" id="WP_108976480.1">
    <property type="nucleotide sequence ID" value="NZ_BFBB01000005.1"/>
</dbReference>
<evidence type="ECO:0008006" key="4">
    <source>
        <dbReference type="Google" id="ProtNLM"/>
    </source>
</evidence>
<sequence>MSSDKEKNKGLQMAGAGFEFVSSIALFVWIGYWLDGYFSTEPLCLLVGFFLGFISAFYLLIKKAKENED</sequence>
<dbReference type="AlphaFoldDB" id="A0A2P2E102"/>
<dbReference type="Pfam" id="PF09527">
    <property type="entry name" value="ATPase_gene1"/>
    <property type="match status" value="1"/>
</dbReference>
<feature type="transmembrane region" description="Helical" evidence="1">
    <location>
        <begin position="12"/>
        <end position="34"/>
    </location>
</feature>
<accession>A0A2P2E102</accession>
<evidence type="ECO:0000313" key="2">
    <source>
        <dbReference type="EMBL" id="GBF50567.1"/>
    </source>
</evidence>
<organism evidence="2 3">
    <name type="scientific">Leptospira ryugenii</name>
    <dbReference type="NCBI Taxonomy" id="1917863"/>
    <lineage>
        <taxon>Bacteria</taxon>
        <taxon>Pseudomonadati</taxon>
        <taxon>Spirochaetota</taxon>
        <taxon>Spirochaetia</taxon>
        <taxon>Leptospirales</taxon>
        <taxon>Leptospiraceae</taxon>
        <taxon>Leptospira</taxon>
    </lineage>
</organism>
<comment type="caution">
    <text evidence="2">The sequence shown here is derived from an EMBL/GenBank/DDBJ whole genome shotgun (WGS) entry which is preliminary data.</text>
</comment>
<keyword evidence="1" id="KW-0472">Membrane</keyword>
<dbReference type="OrthoDB" id="345164at2"/>
<proteinExistence type="predicted"/>
<dbReference type="EMBL" id="BFBB01000005">
    <property type="protein sequence ID" value="GBF50567.1"/>
    <property type="molecule type" value="Genomic_DNA"/>
</dbReference>
<gene>
    <name evidence="2" type="ORF">LPTSP4_20930</name>
</gene>
<evidence type="ECO:0000313" key="3">
    <source>
        <dbReference type="Proteomes" id="UP000245133"/>
    </source>
</evidence>
<name>A0A2P2E102_9LEPT</name>
<dbReference type="Proteomes" id="UP000245133">
    <property type="component" value="Unassembled WGS sequence"/>
</dbReference>
<reference evidence="2 3" key="1">
    <citation type="submission" date="2018-02" db="EMBL/GenBank/DDBJ databases">
        <title>Novel Leptospira species isolated from soil and water in Japan.</title>
        <authorList>
            <person name="Nakao R."/>
            <person name="Masuzawa T."/>
        </authorList>
    </citation>
    <scope>NUCLEOTIDE SEQUENCE [LARGE SCALE GENOMIC DNA]</scope>
    <source>
        <strain evidence="2 3">YH101</strain>
    </source>
</reference>
<keyword evidence="1" id="KW-1133">Transmembrane helix</keyword>
<evidence type="ECO:0000256" key="1">
    <source>
        <dbReference type="SAM" id="Phobius"/>
    </source>
</evidence>